<dbReference type="PANTHER" id="PTHR48111:SF4">
    <property type="entry name" value="DNA-BINDING DUAL TRANSCRIPTIONAL REGULATOR OMPR"/>
    <property type="match status" value="1"/>
</dbReference>
<proteinExistence type="predicted"/>
<dbReference type="InterPro" id="IPR036388">
    <property type="entry name" value="WH-like_DNA-bd_sf"/>
</dbReference>
<dbReference type="PROSITE" id="PS50110">
    <property type="entry name" value="RESPONSE_REGULATORY"/>
    <property type="match status" value="1"/>
</dbReference>
<feature type="modified residue" description="4-aspartylphosphate" evidence="6">
    <location>
        <position position="48"/>
    </location>
</feature>
<dbReference type="Gene3D" id="6.10.250.690">
    <property type="match status" value="1"/>
</dbReference>
<protein>
    <submittedName>
        <fullName evidence="10">DNA-binding response regulator</fullName>
    </submittedName>
</protein>
<evidence type="ECO:0000313" key="10">
    <source>
        <dbReference type="EMBL" id="ARF76400.1"/>
    </source>
</evidence>
<evidence type="ECO:0000256" key="1">
    <source>
        <dbReference type="ARBA" id="ARBA00022553"/>
    </source>
</evidence>
<dbReference type="Gene3D" id="1.10.10.10">
    <property type="entry name" value="Winged helix-like DNA-binding domain superfamily/Winged helix DNA-binding domain"/>
    <property type="match status" value="1"/>
</dbReference>
<dbReference type="KEGG" id="kab:B7C62_32055"/>
<dbReference type="FunFam" id="1.10.10.10:FF:000018">
    <property type="entry name" value="DNA-binding response regulator ResD"/>
    <property type="match status" value="1"/>
</dbReference>
<evidence type="ECO:0000256" key="7">
    <source>
        <dbReference type="PROSITE-ProRule" id="PRU01091"/>
    </source>
</evidence>
<evidence type="ECO:0000259" key="8">
    <source>
        <dbReference type="PROSITE" id="PS50110"/>
    </source>
</evidence>
<dbReference type="GO" id="GO:0010468">
    <property type="term" value="P:regulation of gene expression"/>
    <property type="evidence" value="ECO:0007669"/>
    <property type="project" value="UniProtKB-ARBA"/>
</dbReference>
<feature type="domain" description="Response regulatory" evidence="8">
    <location>
        <begin position="1"/>
        <end position="113"/>
    </location>
</feature>
<dbReference type="PANTHER" id="PTHR48111">
    <property type="entry name" value="REGULATOR OF RPOS"/>
    <property type="match status" value="1"/>
</dbReference>
<dbReference type="InterPro" id="IPR039420">
    <property type="entry name" value="WalR-like"/>
</dbReference>
<dbReference type="Pfam" id="PF00072">
    <property type="entry name" value="Response_reg"/>
    <property type="match status" value="1"/>
</dbReference>
<dbReference type="CDD" id="cd17574">
    <property type="entry name" value="REC_OmpR"/>
    <property type="match status" value="1"/>
</dbReference>
<keyword evidence="3" id="KW-0805">Transcription regulation</keyword>
<dbReference type="InterPro" id="IPR001867">
    <property type="entry name" value="OmpR/PhoB-type_DNA-bd"/>
</dbReference>
<dbReference type="Proteomes" id="UP000192251">
    <property type="component" value="Chromosome"/>
</dbReference>
<evidence type="ECO:0000256" key="4">
    <source>
        <dbReference type="ARBA" id="ARBA00023125"/>
    </source>
</evidence>
<dbReference type="CDD" id="cd00383">
    <property type="entry name" value="trans_reg_C"/>
    <property type="match status" value="1"/>
</dbReference>
<dbReference type="Pfam" id="PF00486">
    <property type="entry name" value="Trans_reg_C"/>
    <property type="match status" value="1"/>
</dbReference>
<dbReference type="EMBL" id="CP020563">
    <property type="protein sequence ID" value="ARF76400.1"/>
    <property type="molecule type" value="Genomic_DNA"/>
</dbReference>
<name>A0ABC8C368_9ACTN</name>
<keyword evidence="5" id="KW-0804">Transcription</keyword>
<dbReference type="AlphaFoldDB" id="A0ABC8C368"/>
<keyword evidence="4 7" id="KW-0238">DNA-binding</keyword>
<dbReference type="InterPro" id="IPR016032">
    <property type="entry name" value="Sig_transdc_resp-reg_C-effctor"/>
</dbReference>
<dbReference type="RefSeq" id="WP_084751882.1">
    <property type="nucleotide sequence ID" value="NZ_CP020563.1"/>
</dbReference>
<evidence type="ECO:0000313" key="11">
    <source>
        <dbReference type="Proteomes" id="UP000192251"/>
    </source>
</evidence>
<evidence type="ECO:0000256" key="6">
    <source>
        <dbReference type="PROSITE-ProRule" id="PRU00169"/>
    </source>
</evidence>
<gene>
    <name evidence="10" type="ORF">B7C62_32055</name>
</gene>
<evidence type="ECO:0000259" key="9">
    <source>
        <dbReference type="PROSITE" id="PS51755"/>
    </source>
</evidence>
<dbReference type="InterPro" id="IPR011006">
    <property type="entry name" value="CheY-like_superfamily"/>
</dbReference>
<organism evidence="10 11">
    <name type="scientific">Kitasatospora albolonga</name>
    <dbReference type="NCBI Taxonomy" id="68173"/>
    <lineage>
        <taxon>Bacteria</taxon>
        <taxon>Bacillati</taxon>
        <taxon>Actinomycetota</taxon>
        <taxon>Actinomycetes</taxon>
        <taxon>Kitasatosporales</taxon>
        <taxon>Streptomycetaceae</taxon>
        <taxon>Kitasatospora</taxon>
    </lineage>
</organism>
<reference evidence="10 11" key="1">
    <citation type="submission" date="2017-04" db="EMBL/GenBank/DDBJ databases">
        <title>The complete genome sequence of Streptomyces albolongus YIM 101047, the producer of novel bafilomycins and novel odoriferous sesquiterpenoids.</title>
        <authorList>
            <person name="Yin M."/>
            <person name="Jiang Y."/>
        </authorList>
    </citation>
    <scope>NUCLEOTIDE SEQUENCE [LARGE SCALE GENOMIC DNA]</scope>
    <source>
        <strain evidence="10 11">YIM 101047</strain>
    </source>
</reference>
<accession>A0ABC8C368</accession>
<dbReference type="SMART" id="SM00448">
    <property type="entry name" value="REC"/>
    <property type="match status" value="1"/>
</dbReference>
<evidence type="ECO:0000256" key="3">
    <source>
        <dbReference type="ARBA" id="ARBA00023015"/>
    </source>
</evidence>
<dbReference type="GO" id="GO:0003677">
    <property type="term" value="F:DNA binding"/>
    <property type="evidence" value="ECO:0007669"/>
    <property type="project" value="UniProtKB-UniRule"/>
</dbReference>
<dbReference type="PROSITE" id="PS51755">
    <property type="entry name" value="OMPR_PHOB"/>
    <property type="match status" value="1"/>
</dbReference>
<sequence length="238" mass="26622">MVAEDDEKQAELVRRYLEREGHSVRIVGDGLAALDAVRHREPDLLVLDVMMPRADGLDVVRVLRAEARELPVLMLTARTTEDDLLLGLDLGADDYMSKPYSPRELMARVRTLLRRTRRPGGGAAPAPEDPVLRVGGLVVDPERHEVTVDGEPVECTRGEFRILAALAAGPDRVFSRQRLLEELHGFDRYISDRTVDVHVMNLRKKIEPAPRRPVRLLTVFGVGYKLTDPAKAKAARRG</sequence>
<feature type="DNA-binding region" description="OmpR/PhoB-type" evidence="7">
    <location>
        <begin position="129"/>
        <end position="228"/>
    </location>
</feature>
<evidence type="ECO:0000256" key="2">
    <source>
        <dbReference type="ARBA" id="ARBA00023012"/>
    </source>
</evidence>
<keyword evidence="1 6" id="KW-0597">Phosphoprotein</keyword>
<evidence type="ECO:0000256" key="5">
    <source>
        <dbReference type="ARBA" id="ARBA00023163"/>
    </source>
</evidence>
<dbReference type="GO" id="GO:0000160">
    <property type="term" value="P:phosphorelay signal transduction system"/>
    <property type="evidence" value="ECO:0007669"/>
    <property type="project" value="UniProtKB-KW"/>
</dbReference>
<dbReference type="InterPro" id="IPR001789">
    <property type="entry name" value="Sig_transdc_resp-reg_receiver"/>
</dbReference>
<dbReference type="SMART" id="SM00862">
    <property type="entry name" value="Trans_reg_C"/>
    <property type="match status" value="1"/>
</dbReference>
<keyword evidence="11" id="KW-1185">Reference proteome</keyword>
<dbReference type="Gene3D" id="3.40.50.2300">
    <property type="match status" value="1"/>
</dbReference>
<feature type="domain" description="OmpR/PhoB-type" evidence="9">
    <location>
        <begin position="129"/>
        <end position="228"/>
    </location>
</feature>
<dbReference type="SUPFAM" id="SSF52172">
    <property type="entry name" value="CheY-like"/>
    <property type="match status" value="1"/>
</dbReference>
<dbReference type="SUPFAM" id="SSF46894">
    <property type="entry name" value="C-terminal effector domain of the bipartite response regulators"/>
    <property type="match status" value="1"/>
</dbReference>
<keyword evidence="2" id="KW-0902">Two-component regulatory system</keyword>